<sequence length="87" mass="9519">MDDTTVGTYADHSERTGVPENSLRYAVSKGDIAVFRQGRYGQPTLLTKAAVDDWINAKIVASKREAARKRKLATARAARRAKTRAAA</sequence>
<protein>
    <recommendedName>
        <fullName evidence="3">Helix-turn-helix domain-containing protein</fullName>
    </recommendedName>
</protein>
<evidence type="ECO:0008006" key="3">
    <source>
        <dbReference type="Google" id="ProtNLM"/>
    </source>
</evidence>
<dbReference type="EMBL" id="BAAAZN010000013">
    <property type="protein sequence ID" value="GAA3565865.1"/>
    <property type="molecule type" value="Genomic_DNA"/>
</dbReference>
<organism evidence="1 2">
    <name type="scientific">Amycolatopsis ultiminotia</name>
    <dbReference type="NCBI Taxonomy" id="543629"/>
    <lineage>
        <taxon>Bacteria</taxon>
        <taxon>Bacillati</taxon>
        <taxon>Actinomycetota</taxon>
        <taxon>Actinomycetes</taxon>
        <taxon>Pseudonocardiales</taxon>
        <taxon>Pseudonocardiaceae</taxon>
        <taxon>Amycolatopsis</taxon>
    </lineage>
</organism>
<accession>A0ABP6XFE4</accession>
<dbReference type="Proteomes" id="UP001500689">
    <property type="component" value="Unassembled WGS sequence"/>
</dbReference>
<name>A0ABP6XFE4_9PSEU</name>
<proteinExistence type="predicted"/>
<evidence type="ECO:0000313" key="2">
    <source>
        <dbReference type="Proteomes" id="UP001500689"/>
    </source>
</evidence>
<reference evidence="2" key="1">
    <citation type="journal article" date="2019" name="Int. J. Syst. Evol. Microbiol.">
        <title>The Global Catalogue of Microorganisms (GCM) 10K type strain sequencing project: providing services to taxonomists for standard genome sequencing and annotation.</title>
        <authorList>
            <consortium name="The Broad Institute Genomics Platform"/>
            <consortium name="The Broad Institute Genome Sequencing Center for Infectious Disease"/>
            <person name="Wu L."/>
            <person name="Ma J."/>
        </authorList>
    </citation>
    <scope>NUCLEOTIDE SEQUENCE [LARGE SCALE GENOMIC DNA]</scope>
    <source>
        <strain evidence="2">JCM 16898</strain>
    </source>
</reference>
<comment type="caution">
    <text evidence="1">The sequence shown here is derived from an EMBL/GenBank/DDBJ whole genome shotgun (WGS) entry which is preliminary data.</text>
</comment>
<evidence type="ECO:0000313" key="1">
    <source>
        <dbReference type="EMBL" id="GAA3565865.1"/>
    </source>
</evidence>
<dbReference type="RefSeq" id="WP_344865254.1">
    <property type="nucleotide sequence ID" value="NZ_BAAAZN010000013.1"/>
</dbReference>
<gene>
    <name evidence="1" type="ORF">GCM10022222_57090</name>
</gene>
<keyword evidence="2" id="KW-1185">Reference proteome</keyword>